<evidence type="ECO:0000313" key="8">
    <source>
        <dbReference type="Proteomes" id="UP000289857"/>
    </source>
</evidence>
<dbReference type="AlphaFoldDB" id="A0A4V1N2K4"/>
<dbReference type="Proteomes" id="UP000289857">
    <property type="component" value="Unassembled WGS sequence"/>
</dbReference>
<dbReference type="NCBIfam" id="TIGR01451">
    <property type="entry name" value="B_ant_repeat"/>
    <property type="match status" value="1"/>
</dbReference>
<dbReference type="NCBIfam" id="TIGR04183">
    <property type="entry name" value="Por_Secre_tail"/>
    <property type="match status" value="1"/>
</dbReference>
<sequence>MKKIIFFICLLSFGLTTQAQIVTIPDTTLKYYLLNPSGSNPIIDTNGDNEIQVSEAQAVTELTLFAQSITNFTGIEAFVNLNKLTLFSYTGTTFTPFTTLPALQELTLMDHNANSAQFLPQFVNLKKLIIQLSTPIAQLNFNSNPSIEFLEIKNDPNLSTLSISSLTALKTLLVRTQNFSTLNLNANTALETVVLDGPTGNLTSLTINALQNLKSITIPGAYSLPSIALNNKPNLEYVNIGSDLITTLDLTGTTNLKELICGCPINQLDVSQLSQLIRLDIQNQDTPTQPLTTVNLQNNPLLKYLILKKVGLTSLNVSNNPTLEEFQVSDNNLSQINLSQNGNLKIVNIQNNSQISVFTTSNLTQLEQLYILGNSITSLDLTPLQQLKVLYCGSPSIANLDFSQNNLLESLSLFGLPLQSLSISNLTLLKYLNLNSIPISQIDLNANTQLSNIYFQNCNNLETVDMTTQVDPFFNSFFFNCQNLKYILAKNGVWNGNNMVLSMLPNLMYICVDDNEVQSYQNTGPNVSVNSYCSFVPGGSYNTIQGTVTLDINGNGCDNTDIHPDFIRINLTDGSTLSGSTFTHNNGLFNFHVGQGTYTLTPSFQNPYFTSGSSPQSVTFTTTNTQIPVNFCITPTGVNPDLEISILPYFPARPGFDAVYRVIYANKGNQIMNGSLTFNFDDSVMDFLNASVNPNSINTGVLTWNYTNLLPFETREILVTLNINSPTETPAININDQLTYTAQITPISGDMSTEDNQFTYTDGVVGSFDPNDKMCLEGSTVSTTKIGDYLHYQIRFQNTGNAPAENVVIKDIIDTTKFDIATLQLISTSHDSSSRIVNGNQVEFIFPNIMLPGEQVDEPGSHGYVLFKIKTKTNLTNGSTVNNTASIYFDYNFPIVTNTAQTTFTNLGVEEVALEGVTVYPNPVQNTLQVKAKQLIESVQILDHQGRVLEVQIQNEMATQLNFEKYPKGIYFVKVRTASGTAVHKIVKD</sequence>
<dbReference type="OrthoDB" id="1110367at2"/>
<evidence type="ECO:0000313" key="7">
    <source>
        <dbReference type="EMBL" id="RXR22197.1"/>
    </source>
</evidence>
<proteinExistence type="predicted"/>
<dbReference type="Pfam" id="PF24595">
    <property type="entry name" value="DUF7619"/>
    <property type="match status" value="1"/>
</dbReference>
<keyword evidence="3" id="KW-0677">Repeat</keyword>
<dbReference type="GO" id="GO:0035591">
    <property type="term" value="F:signaling adaptor activity"/>
    <property type="evidence" value="ECO:0007669"/>
    <property type="project" value="TreeGrafter"/>
</dbReference>
<dbReference type="InterPro" id="IPR026444">
    <property type="entry name" value="Secre_tail"/>
</dbReference>
<feature type="domain" description="Secretion system C-terminal sorting" evidence="5">
    <location>
        <begin position="919"/>
        <end position="987"/>
    </location>
</feature>
<protein>
    <submittedName>
        <fullName evidence="7">T9SS type A sorting domain-containing protein</fullName>
    </submittedName>
</protein>
<dbReference type="PANTHER" id="PTHR47566:SF1">
    <property type="entry name" value="PROTEIN NUD1"/>
    <property type="match status" value="1"/>
</dbReference>
<comment type="caution">
    <text evidence="7">The sequence shown here is derived from an EMBL/GenBank/DDBJ whole genome shotgun (WGS) entry which is preliminary data.</text>
</comment>
<dbReference type="InterPro" id="IPR055353">
    <property type="entry name" value="DUF7619"/>
</dbReference>
<evidence type="ECO:0000259" key="6">
    <source>
        <dbReference type="Pfam" id="PF24595"/>
    </source>
</evidence>
<feature type="domain" description="DUF7619" evidence="6">
    <location>
        <begin position="769"/>
        <end position="903"/>
    </location>
</feature>
<accession>A0A4V1N2K4</accession>
<name>A0A4V1N2K4_9FLAO</name>
<evidence type="ECO:0000256" key="3">
    <source>
        <dbReference type="ARBA" id="ARBA00022737"/>
    </source>
</evidence>
<evidence type="ECO:0000256" key="1">
    <source>
        <dbReference type="ARBA" id="ARBA00022614"/>
    </source>
</evidence>
<dbReference type="SUPFAM" id="SSF52058">
    <property type="entry name" value="L domain-like"/>
    <property type="match status" value="2"/>
</dbReference>
<dbReference type="InterPro" id="IPR052574">
    <property type="entry name" value="CDIRP"/>
</dbReference>
<dbReference type="InterPro" id="IPR032675">
    <property type="entry name" value="LRR_dom_sf"/>
</dbReference>
<reference evidence="8" key="1">
    <citation type="submission" date="2019-01" db="EMBL/GenBank/DDBJ databases">
        <title>Cytophagaceae bacterium strain CAR-16.</title>
        <authorList>
            <person name="Chen W.-M."/>
        </authorList>
    </citation>
    <scope>NUCLEOTIDE SEQUENCE [LARGE SCALE GENOMIC DNA]</scope>
    <source>
        <strain evidence="8">WWJ-16</strain>
    </source>
</reference>
<dbReference type="Gene3D" id="3.80.10.10">
    <property type="entry name" value="Ribonuclease Inhibitor"/>
    <property type="match status" value="2"/>
</dbReference>
<evidence type="ECO:0000259" key="5">
    <source>
        <dbReference type="Pfam" id="PF18962"/>
    </source>
</evidence>
<evidence type="ECO:0000256" key="2">
    <source>
        <dbReference type="ARBA" id="ARBA00022729"/>
    </source>
</evidence>
<dbReference type="PANTHER" id="PTHR47566">
    <property type="match status" value="1"/>
</dbReference>
<evidence type="ECO:0000256" key="4">
    <source>
        <dbReference type="SAM" id="SignalP"/>
    </source>
</evidence>
<keyword evidence="8" id="KW-1185">Reference proteome</keyword>
<feature type="signal peptide" evidence="4">
    <location>
        <begin position="1"/>
        <end position="19"/>
    </location>
</feature>
<feature type="chain" id="PRO_5020985160" evidence="4">
    <location>
        <begin position="20"/>
        <end position="989"/>
    </location>
</feature>
<dbReference type="Pfam" id="PF18962">
    <property type="entry name" value="Por_Secre_tail"/>
    <property type="match status" value="1"/>
</dbReference>
<gene>
    <name evidence="7" type="ORF">EQG61_09370</name>
</gene>
<dbReference type="RefSeq" id="WP_129461655.1">
    <property type="nucleotide sequence ID" value="NZ_SBKN01000005.1"/>
</dbReference>
<organism evidence="7 8">
    <name type="scientific">Flavobacterium stagni</name>
    <dbReference type="NCBI Taxonomy" id="2506421"/>
    <lineage>
        <taxon>Bacteria</taxon>
        <taxon>Pseudomonadati</taxon>
        <taxon>Bacteroidota</taxon>
        <taxon>Flavobacteriia</taxon>
        <taxon>Flavobacteriales</taxon>
        <taxon>Flavobacteriaceae</taxon>
        <taxon>Flavobacterium</taxon>
    </lineage>
</organism>
<dbReference type="EMBL" id="SBKN01000005">
    <property type="protein sequence ID" value="RXR22197.1"/>
    <property type="molecule type" value="Genomic_DNA"/>
</dbReference>
<dbReference type="InterPro" id="IPR047589">
    <property type="entry name" value="DUF11_rpt"/>
</dbReference>
<keyword evidence="1" id="KW-0433">Leucine-rich repeat</keyword>
<keyword evidence="2 4" id="KW-0732">Signal</keyword>